<evidence type="ECO:0000313" key="2">
    <source>
        <dbReference type="EMBL" id="RSH86637.1"/>
    </source>
</evidence>
<dbReference type="Proteomes" id="UP000279236">
    <property type="component" value="Unassembled WGS sequence"/>
</dbReference>
<evidence type="ECO:0000256" key="1">
    <source>
        <dbReference type="SAM" id="MobiDB-lite"/>
    </source>
</evidence>
<accession>A0A427Y6C1</accession>
<dbReference type="GeneID" id="39589451"/>
<organism evidence="2 3">
    <name type="scientific">Apiotrichum porosum</name>
    <dbReference type="NCBI Taxonomy" id="105984"/>
    <lineage>
        <taxon>Eukaryota</taxon>
        <taxon>Fungi</taxon>
        <taxon>Dikarya</taxon>
        <taxon>Basidiomycota</taxon>
        <taxon>Agaricomycotina</taxon>
        <taxon>Tremellomycetes</taxon>
        <taxon>Trichosporonales</taxon>
        <taxon>Trichosporonaceae</taxon>
        <taxon>Apiotrichum</taxon>
    </lineage>
</organism>
<feature type="compositionally biased region" description="Polar residues" evidence="1">
    <location>
        <begin position="31"/>
        <end position="44"/>
    </location>
</feature>
<sequence>MFGEPEDKKPDIHNLPTPSLSPTPEAVSRQLPVSSYSPPFSPDSQLTALLERGVRAGLTSATPTQTAFNMDPSAVSSASSSSSSSIPAPTAAGIIAAQKRNQAFVHKYAFNHRDVPMGFSEEGTAYNRRRLESRILLYRAIKADLDGAIEESRAERRDLLGVVAQFRDDRDQGKPEGHANYVEARWAKDGIEDDIKLDQYLVEKLDKHISLYATWLAEVSAGLPSSRTRVRTAEEQKAAARNVGGCGLRPVCERSNVDLPDHASRQLAVGEHDGEARPRQRRNTATAAPSPPTPTARSARFDPFGSAKRPPR</sequence>
<reference evidence="2 3" key="1">
    <citation type="submission" date="2018-11" db="EMBL/GenBank/DDBJ databases">
        <title>Genome sequence of Apiotrichum porosum DSM 27194.</title>
        <authorList>
            <person name="Aliyu H."/>
            <person name="Gorte O."/>
            <person name="Ochsenreither K."/>
        </authorList>
    </citation>
    <scope>NUCLEOTIDE SEQUENCE [LARGE SCALE GENOMIC DNA]</scope>
    <source>
        <strain evidence="2 3">DSM 27194</strain>
    </source>
</reference>
<feature type="compositionally biased region" description="Low complexity" evidence="1">
    <location>
        <begin position="72"/>
        <end position="88"/>
    </location>
</feature>
<feature type="region of interest" description="Disordered" evidence="1">
    <location>
        <begin position="61"/>
        <end position="88"/>
    </location>
</feature>
<feature type="region of interest" description="Disordered" evidence="1">
    <location>
        <begin position="1"/>
        <end position="44"/>
    </location>
</feature>
<feature type="compositionally biased region" description="Basic and acidic residues" evidence="1">
    <location>
        <begin position="1"/>
        <end position="12"/>
    </location>
</feature>
<dbReference type="EMBL" id="RSCE01000002">
    <property type="protein sequence ID" value="RSH86637.1"/>
    <property type="molecule type" value="Genomic_DNA"/>
</dbReference>
<feature type="region of interest" description="Disordered" evidence="1">
    <location>
        <begin position="267"/>
        <end position="312"/>
    </location>
</feature>
<name>A0A427Y6C1_9TREE</name>
<dbReference type="AlphaFoldDB" id="A0A427Y6C1"/>
<gene>
    <name evidence="2" type="ORF">EHS24_004908</name>
</gene>
<feature type="compositionally biased region" description="Basic and acidic residues" evidence="1">
    <location>
        <begin position="267"/>
        <end position="278"/>
    </location>
</feature>
<comment type="caution">
    <text evidence="2">The sequence shown here is derived from an EMBL/GenBank/DDBJ whole genome shotgun (WGS) entry which is preliminary data.</text>
</comment>
<proteinExistence type="predicted"/>
<evidence type="ECO:0000313" key="3">
    <source>
        <dbReference type="Proteomes" id="UP000279236"/>
    </source>
</evidence>
<dbReference type="RefSeq" id="XP_028479422.1">
    <property type="nucleotide sequence ID" value="XM_028620450.1"/>
</dbReference>
<keyword evidence="3" id="KW-1185">Reference proteome</keyword>
<protein>
    <submittedName>
        <fullName evidence="2">Uncharacterized protein</fullName>
    </submittedName>
</protein>